<dbReference type="Gene3D" id="1.10.1740.10">
    <property type="match status" value="1"/>
</dbReference>
<gene>
    <name evidence="9" type="ORF">FK530_03750</name>
</gene>
<dbReference type="OrthoDB" id="3211555at2"/>
<dbReference type="GO" id="GO:0003677">
    <property type="term" value="F:DNA binding"/>
    <property type="evidence" value="ECO:0007669"/>
    <property type="project" value="UniProtKB-KW"/>
</dbReference>
<evidence type="ECO:0000259" key="8">
    <source>
        <dbReference type="Pfam" id="PF08281"/>
    </source>
</evidence>
<dbReference type="InterPro" id="IPR013324">
    <property type="entry name" value="RNA_pol_sigma_r3/r4-like"/>
</dbReference>
<dbReference type="RefSeq" id="WP_146485579.1">
    <property type="nucleotide sequence ID" value="NZ_VIGX01000001.1"/>
</dbReference>
<evidence type="ECO:0000256" key="2">
    <source>
        <dbReference type="ARBA" id="ARBA00011344"/>
    </source>
</evidence>
<dbReference type="Gene3D" id="3.10.450.50">
    <property type="match status" value="1"/>
</dbReference>
<feature type="domain" description="RNA polymerase sigma-70 region 2" evidence="7">
    <location>
        <begin position="16"/>
        <end position="79"/>
    </location>
</feature>
<dbReference type="SUPFAM" id="SSF88659">
    <property type="entry name" value="Sigma3 and sigma4 domains of RNA polymerase sigma factors"/>
    <property type="match status" value="1"/>
</dbReference>
<dbReference type="Pfam" id="PF04542">
    <property type="entry name" value="Sigma70_r2"/>
    <property type="match status" value="1"/>
</dbReference>
<dbReference type="Gene3D" id="1.10.10.10">
    <property type="entry name" value="Winged helix-like DNA-binding domain superfamily/Winged helix DNA-binding domain"/>
    <property type="match status" value="1"/>
</dbReference>
<dbReference type="PANTHER" id="PTHR30173:SF36">
    <property type="entry name" value="ECF RNA POLYMERASE SIGMA FACTOR SIGJ"/>
    <property type="match status" value="1"/>
</dbReference>
<dbReference type="InterPro" id="IPR014284">
    <property type="entry name" value="RNA_pol_sigma-70_dom"/>
</dbReference>
<dbReference type="EMBL" id="VIGX01000001">
    <property type="protein sequence ID" value="TWS30975.1"/>
    <property type="molecule type" value="Genomic_DNA"/>
</dbReference>
<evidence type="ECO:0000256" key="1">
    <source>
        <dbReference type="ARBA" id="ARBA00010641"/>
    </source>
</evidence>
<comment type="similarity">
    <text evidence="1">Belongs to the sigma-70 factor family. ECF subfamily.</text>
</comment>
<dbReference type="GO" id="GO:0016987">
    <property type="term" value="F:sigma factor activity"/>
    <property type="evidence" value="ECO:0007669"/>
    <property type="project" value="UniProtKB-KW"/>
</dbReference>
<keyword evidence="10" id="KW-1185">Reference proteome</keyword>
<feature type="domain" description="RNA polymerase sigma factor 70 region 4 type 2" evidence="8">
    <location>
        <begin position="113"/>
        <end position="163"/>
    </location>
</feature>
<comment type="subunit">
    <text evidence="2">Interacts transiently with the RNA polymerase catalytic core formed by RpoA, RpoB, RpoC and RpoZ (2 alpha, 1 beta, 1 beta' and 1 omega subunit) to form the RNA polymerase holoenzyme that can initiate transcription.</text>
</comment>
<keyword evidence="4" id="KW-0731">Sigma factor</keyword>
<dbReference type="AlphaFoldDB" id="A0A5C5S933"/>
<evidence type="ECO:0000256" key="5">
    <source>
        <dbReference type="ARBA" id="ARBA00023125"/>
    </source>
</evidence>
<name>A0A5C5S933_9ACTN</name>
<dbReference type="SUPFAM" id="SSF54427">
    <property type="entry name" value="NTF2-like"/>
    <property type="match status" value="1"/>
</dbReference>
<dbReference type="InterPro" id="IPR032710">
    <property type="entry name" value="NTF2-like_dom_sf"/>
</dbReference>
<dbReference type="SUPFAM" id="SSF88946">
    <property type="entry name" value="Sigma2 domain of RNA polymerase sigma factors"/>
    <property type="match status" value="1"/>
</dbReference>
<evidence type="ECO:0000256" key="6">
    <source>
        <dbReference type="ARBA" id="ARBA00023163"/>
    </source>
</evidence>
<evidence type="ECO:0000313" key="10">
    <source>
        <dbReference type="Proteomes" id="UP000319375"/>
    </source>
</evidence>
<comment type="caution">
    <text evidence="9">The sequence shown here is derived from an EMBL/GenBank/DDBJ whole genome shotgun (WGS) entry which is preliminary data.</text>
</comment>
<dbReference type="Proteomes" id="UP000319375">
    <property type="component" value="Unassembled WGS sequence"/>
</dbReference>
<dbReference type="InterPro" id="IPR013325">
    <property type="entry name" value="RNA_pol_sigma_r2"/>
</dbReference>
<keyword evidence="3" id="KW-0805">Transcription regulation</keyword>
<evidence type="ECO:0000313" key="9">
    <source>
        <dbReference type="EMBL" id="TWS30975.1"/>
    </source>
</evidence>
<evidence type="ECO:0000259" key="7">
    <source>
        <dbReference type="Pfam" id="PF04542"/>
    </source>
</evidence>
<dbReference type="InterPro" id="IPR052704">
    <property type="entry name" value="ECF_Sigma-70_Domain"/>
</dbReference>
<reference evidence="9 10" key="1">
    <citation type="submission" date="2019-06" db="EMBL/GenBank/DDBJ databases">
        <title>Tsukamurella conjunctivitidis sp. nov., Tsukamurella assacharolytica sp. nov. and Tsukamurella sputae sp. nov. isolated from patients with conjunctivitis, bacteraemia (lymphoma) and respiratory infection (sputum) in Hong Kong.</title>
        <authorList>
            <person name="Teng J.L.L."/>
            <person name="Lee H.H."/>
            <person name="Fong J.Y.H."/>
            <person name="Fok K.M.N."/>
            <person name="Lau S.K.P."/>
            <person name="Woo P.C.Y."/>
        </authorList>
    </citation>
    <scope>NUCLEOTIDE SEQUENCE [LARGE SCALE GENOMIC DNA]</scope>
    <source>
        <strain evidence="9 10">HKU72</strain>
    </source>
</reference>
<organism evidence="9 10">
    <name type="scientific">Tsukamurella conjunctivitidis</name>
    <dbReference type="NCBI Taxonomy" id="2592068"/>
    <lineage>
        <taxon>Bacteria</taxon>
        <taxon>Bacillati</taxon>
        <taxon>Actinomycetota</taxon>
        <taxon>Actinomycetes</taxon>
        <taxon>Mycobacteriales</taxon>
        <taxon>Tsukamurellaceae</taxon>
        <taxon>Tsukamurella</taxon>
    </lineage>
</organism>
<evidence type="ECO:0000256" key="3">
    <source>
        <dbReference type="ARBA" id="ARBA00023015"/>
    </source>
</evidence>
<dbReference type="InterPro" id="IPR036388">
    <property type="entry name" value="WH-like_DNA-bd_sf"/>
</dbReference>
<evidence type="ECO:0000256" key="4">
    <source>
        <dbReference type="ARBA" id="ARBA00023082"/>
    </source>
</evidence>
<accession>A0A5C5S933</accession>
<keyword evidence="6" id="KW-0804">Transcription</keyword>
<sequence>MTEHGGAARRDPDAVFEALRPRLFGVAYRVLACAPDAEDVVQDAWLRWRAADPAAVRDPDAFLVVTVTRLALNLAQSARARREQYVGEWFPTPVDTAADPALGAERAAALELAVVHVLQRLSPEARAAYVLREAFDHPYARIAEILQMREPAVRKLVSRARTQVAGERRTTATRARVRTLLDAFLAAAHAGDVAGLEAVLVADVVSETDGGGARRAGRRPVVGGNAVARFVAGFSVRFMADATVRIVEVNGLPGAVFTHDGAPVALLCPTAADGGFTRLMWVMNPEKLADFA</sequence>
<protein>
    <submittedName>
        <fullName evidence="9">Sigma-70 family RNA polymerase sigma factor</fullName>
    </submittedName>
</protein>
<dbReference type="PANTHER" id="PTHR30173">
    <property type="entry name" value="SIGMA 19 FACTOR"/>
    <property type="match status" value="1"/>
</dbReference>
<dbReference type="Pfam" id="PF08281">
    <property type="entry name" value="Sigma70_r4_2"/>
    <property type="match status" value="1"/>
</dbReference>
<dbReference type="InterPro" id="IPR013249">
    <property type="entry name" value="RNA_pol_sigma70_r4_t2"/>
</dbReference>
<proteinExistence type="inferred from homology"/>
<dbReference type="InterPro" id="IPR007627">
    <property type="entry name" value="RNA_pol_sigma70_r2"/>
</dbReference>
<dbReference type="GO" id="GO:0006352">
    <property type="term" value="P:DNA-templated transcription initiation"/>
    <property type="evidence" value="ECO:0007669"/>
    <property type="project" value="InterPro"/>
</dbReference>
<dbReference type="NCBIfam" id="TIGR02937">
    <property type="entry name" value="sigma70-ECF"/>
    <property type="match status" value="1"/>
</dbReference>
<keyword evidence="5" id="KW-0238">DNA-binding</keyword>